<reference evidence="1" key="1">
    <citation type="submission" date="2022-04" db="EMBL/GenBank/DDBJ databases">
        <title>Genome of the entomopathogenic fungus Entomophthora muscae.</title>
        <authorList>
            <person name="Elya C."/>
            <person name="Lovett B.R."/>
            <person name="Lee E."/>
            <person name="Macias A.M."/>
            <person name="Hajek A.E."/>
            <person name="De Bivort B.L."/>
            <person name="Kasson M.T."/>
            <person name="De Fine Licht H.H."/>
            <person name="Stajich J.E."/>
        </authorList>
    </citation>
    <scope>NUCLEOTIDE SEQUENCE</scope>
    <source>
        <strain evidence="1">Berkeley</strain>
    </source>
</reference>
<keyword evidence="2" id="KW-1185">Reference proteome</keyword>
<gene>
    <name evidence="1" type="ORF">DSO57_1027111</name>
</gene>
<sequence>MKFPIALLVASLVVGRELPDCDKSRIRARRNIRTMPSAQVERYFSAVKQLNSGPKPTRWDSYALLHRTMFSQIHGTPLFLAWHRMMLYFVEKDLQKIDPSVTIPYWDWSESAQTPTQDPALSKRMFGTSGHGSGSCVTDGKFNNFTVFYWSDGHQSQHCLIRRPDIFQRPFTTSQAIDRNYLDLNDIAEFGEAIEGVPHGSAHNNIGGEFSTVASAGDPLFYSHHAFVDKLWFDWQNRHREKFHDYPIDPSQNLSPWNIPIQETLDPASSMCYRYPQERFLYRKPAQQGRAALRFTPEKYNLPQNLTHAALMAHARRYILRGLGPAIRALDLRIPEPLPVDFLFKMHYNIAKIREQERKDALLMAFTDPDQE</sequence>
<comment type="caution">
    <text evidence="1">The sequence shown here is derived from an EMBL/GenBank/DDBJ whole genome shotgun (WGS) entry which is preliminary data.</text>
</comment>
<dbReference type="Proteomes" id="UP001165960">
    <property type="component" value="Unassembled WGS sequence"/>
</dbReference>
<protein>
    <submittedName>
        <fullName evidence="1">Uncharacterized protein</fullName>
    </submittedName>
</protein>
<proteinExistence type="predicted"/>
<name>A0ACC2TD65_9FUNG</name>
<accession>A0ACC2TD65</accession>
<evidence type="ECO:0000313" key="1">
    <source>
        <dbReference type="EMBL" id="KAJ9072483.1"/>
    </source>
</evidence>
<dbReference type="EMBL" id="QTSX02003003">
    <property type="protein sequence ID" value="KAJ9072483.1"/>
    <property type="molecule type" value="Genomic_DNA"/>
</dbReference>
<evidence type="ECO:0000313" key="2">
    <source>
        <dbReference type="Proteomes" id="UP001165960"/>
    </source>
</evidence>
<organism evidence="1 2">
    <name type="scientific">Entomophthora muscae</name>
    <dbReference type="NCBI Taxonomy" id="34485"/>
    <lineage>
        <taxon>Eukaryota</taxon>
        <taxon>Fungi</taxon>
        <taxon>Fungi incertae sedis</taxon>
        <taxon>Zoopagomycota</taxon>
        <taxon>Entomophthoromycotina</taxon>
        <taxon>Entomophthoromycetes</taxon>
        <taxon>Entomophthorales</taxon>
        <taxon>Entomophthoraceae</taxon>
        <taxon>Entomophthora</taxon>
    </lineage>
</organism>